<keyword evidence="6 7" id="KW-0472">Membrane</keyword>
<feature type="transmembrane region" description="Helical" evidence="7">
    <location>
        <begin position="6"/>
        <end position="24"/>
    </location>
</feature>
<feature type="transmembrane region" description="Helical" evidence="7">
    <location>
        <begin position="141"/>
        <end position="162"/>
    </location>
</feature>
<organism evidence="8 9">
    <name type="scientific">Hypnocyclicus thermotrophus</name>
    <dbReference type="NCBI Taxonomy" id="1627895"/>
    <lineage>
        <taxon>Bacteria</taxon>
        <taxon>Fusobacteriati</taxon>
        <taxon>Fusobacteriota</taxon>
        <taxon>Fusobacteriia</taxon>
        <taxon>Fusobacteriales</taxon>
        <taxon>Fusobacteriaceae</taxon>
        <taxon>Hypnocyclicus</taxon>
    </lineage>
</organism>
<evidence type="ECO:0000256" key="6">
    <source>
        <dbReference type="ARBA" id="ARBA00023136"/>
    </source>
</evidence>
<proteinExistence type="inferred from homology"/>
<dbReference type="EMBL" id="SOBG01000001">
    <property type="protein sequence ID" value="TDT72492.1"/>
    <property type="molecule type" value="Genomic_DNA"/>
</dbReference>
<accession>A0AA46I6M0</accession>
<dbReference type="Proteomes" id="UP000294678">
    <property type="component" value="Unassembled WGS sequence"/>
</dbReference>
<protein>
    <submittedName>
        <fullName evidence="8">Permease</fullName>
    </submittedName>
</protein>
<feature type="transmembrane region" description="Helical" evidence="7">
    <location>
        <begin position="81"/>
        <end position="103"/>
    </location>
</feature>
<name>A0AA46I6M0_9FUSO</name>
<reference evidence="8 9" key="1">
    <citation type="submission" date="2019-03" db="EMBL/GenBank/DDBJ databases">
        <title>Genomic Encyclopedia of Type Strains, Phase IV (KMG-IV): sequencing the most valuable type-strain genomes for metagenomic binning, comparative biology and taxonomic classification.</title>
        <authorList>
            <person name="Goeker M."/>
        </authorList>
    </citation>
    <scope>NUCLEOTIDE SEQUENCE [LARGE SCALE GENOMIC DNA]</scope>
    <source>
        <strain evidence="8 9">DSM 100055</strain>
    </source>
</reference>
<comment type="subcellular location">
    <subcellularLocation>
        <location evidence="1">Cell membrane</location>
        <topology evidence="1">Multi-pass membrane protein</topology>
    </subcellularLocation>
</comment>
<keyword evidence="4 7" id="KW-0812">Transmembrane</keyword>
<dbReference type="Pfam" id="PF03773">
    <property type="entry name" value="ArsP_1"/>
    <property type="match status" value="1"/>
</dbReference>
<evidence type="ECO:0000256" key="5">
    <source>
        <dbReference type="ARBA" id="ARBA00022989"/>
    </source>
</evidence>
<comment type="similarity">
    <text evidence="2">Belongs to the UPF0718 family.</text>
</comment>
<keyword evidence="5 7" id="KW-1133">Transmembrane helix</keyword>
<keyword evidence="9" id="KW-1185">Reference proteome</keyword>
<sequence length="177" mass="19971">MKKLVKRYVFFLITITMLLILLAINFEIGKKSFFITINSLKEMILIIPPIFILLGLLDIWISKETMTKHLGEKSGLKGIFLAIFIGSAAAGPLYGAFPIATVFMKKGVKFKNIIIFLGAWSTTKIPMFLFEMSSLGAKFAITRLIVDIFGIIIIAEILNKIISDEEKIKIYKNTQNF</sequence>
<dbReference type="AlphaFoldDB" id="A0AA46I6M0"/>
<evidence type="ECO:0000256" key="4">
    <source>
        <dbReference type="ARBA" id="ARBA00022692"/>
    </source>
</evidence>
<dbReference type="InterPro" id="IPR005524">
    <property type="entry name" value="DUF318"/>
</dbReference>
<evidence type="ECO:0000256" key="3">
    <source>
        <dbReference type="ARBA" id="ARBA00022475"/>
    </source>
</evidence>
<evidence type="ECO:0000313" key="8">
    <source>
        <dbReference type="EMBL" id="TDT72492.1"/>
    </source>
</evidence>
<dbReference type="GO" id="GO:0005886">
    <property type="term" value="C:plasma membrane"/>
    <property type="evidence" value="ECO:0007669"/>
    <property type="project" value="UniProtKB-SubCell"/>
</dbReference>
<gene>
    <name evidence="8" type="ORF">EV215_0298</name>
</gene>
<evidence type="ECO:0000313" key="9">
    <source>
        <dbReference type="Proteomes" id="UP000294678"/>
    </source>
</evidence>
<evidence type="ECO:0000256" key="2">
    <source>
        <dbReference type="ARBA" id="ARBA00006386"/>
    </source>
</evidence>
<evidence type="ECO:0000256" key="7">
    <source>
        <dbReference type="SAM" id="Phobius"/>
    </source>
</evidence>
<feature type="transmembrane region" description="Helical" evidence="7">
    <location>
        <begin position="44"/>
        <end position="61"/>
    </location>
</feature>
<comment type="caution">
    <text evidence="8">The sequence shown here is derived from an EMBL/GenBank/DDBJ whole genome shotgun (WGS) entry which is preliminary data.</text>
</comment>
<keyword evidence="3" id="KW-1003">Cell membrane</keyword>
<evidence type="ECO:0000256" key="1">
    <source>
        <dbReference type="ARBA" id="ARBA00004651"/>
    </source>
</evidence>
<dbReference type="RefSeq" id="WP_134112177.1">
    <property type="nucleotide sequence ID" value="NZ_SOBG01000001.1"/>
</dbReference>